<feature type="compositionally biased region" description="Basic and acidic residues" evidence="1">
    <location>
        <begin position="121"/>
        <end position="132"/>
    </location>
</feature>
<evidence type="ECO:0000313" key="3">
    <source>
        <dbReference type="Proteomes" id="UP000295781"/>
    </source>
</evidence>
<evidence type="ECO:0000313" key="2">
    <source>
        <dbReference type="EMBL" id="AUX25310.1"/>
    </source>
</evidence>
<reference evidence="2 3" key="1">
    <citation type="submission" date="2015-09" db="EMBL/GenBank/DDBJ databases">
        <title>Sorangium comparison.</title>
        <authorList>
            <person name="Zaburannyi N."/>
            <person name="Bunk B."/>
            <person name="Overmann J."/>
            <person name="Mueller R."/>
        </authorList>
    </citation>
    <scope>NUCLEOTIDE SEQUENCE [LARGE SCALE GENOMIC DNA]</scope>
    <source>
        <strain evidence="2 3">So ceGT47</strain>
    </source>
</reference>
<dbReference type="EMBL" id="CP012670">
    <property type="protein sequence ID" value="AUX25310.1"/>
    <property type="molecule type" value="Genomic_DNA"/>
</dbReference>
<gene>
    <name evidence="2" type="ORF">SOCEGT47_058540</name>
</gene>
<proteinExistence type="predicted"/>
<sequence length="132" mass="14454">MWWARRVLAQVKDAPRVRRYPGGNQLMRSLFEQVVECCGLAPAFARKIIQEACDRSGVSPPEGMTPPDLIRALPHIRSALGVFLDPGEVALKTAAMRALVRGSWPSMPAVKPTGTNQESRASQEEPEVKSSS</sequence>
<dbReference type="AlphaFoldDB" id="A0A4P2Q775"/>
<evidence type="ECO:0000256" key="1">
    <source>
        <dbReference type="SAM" id="MobiDB-lite"/>
    </source>
</evidence>
<name>A0A4P2Q775_SORCE</name>
<dbReference type="Proteomes" id="UP000295781">
    <property type="component" value="Chromosome"/>
</dbReference>
<protein>
    <submittedName>
        <fullName evidence="2">Uncharacterized protein</fullName>
    </submittedName>
</protein>
<organism evidence="2 3">
    <name type="scientific">Sorangium cellulosum</name>
    <name type="common">Polyangium cellulosum</name>
    <dbReference type="NCBI Taxonomy" id="56"/>
    <lineage>
        <taxon>Bacteria</taxon>
        <taxon>Pseudomonadati</taxon>
        <taxon>Myxococcota</taxon>
        <taxon>Polyangia</taxon>
        <taxon>Polyangiales</taxon>
        <taxon>Polyangiaceae</taxon>
        <taxon>Sorangium</taxon>
    </lineage>
</organism>
<feature type="region of interest" description="Disordered" evidence="1">
    <location>
        <begin position="103"/>
        <end position="132"/>
    </location>
</feature>
<accession>A0A4P2Q775</accession>